<dbReference type="CDD" id="cd05233">
    <property type="entry name" value="SDR_c"/>
    <property type="match status" value="1"/>
</dbReference>
<protein>
    <submittedName>
        <fullName evidence="4">Short-chain dehydrogenase</fullName>
    </submittedName>
</protein>
<dbReference type="InterPro" id="IPR036291">
    <property type="entry name" value="NAD(P)-bd_dom_sf"/>
</dbReference>
<dbReference type="PRINTS" id="PR00081">
    <property type="entry name" value="GDHRDH"/>
</dbReference>
<reference evidence="4 5" key="1">
    <citation type="journal article" date="2018" name="Elife">
        <title>Discovery and characterization of a prevalent human gut bacterial enzyme sufficient for the inactivation of a family of plant toxins.</title>
        <authorList>
            <person name="Koppel N."/>
            <person name="Bisanz J.E."/>
            <person name="Pandelia M.E."/>
            <person name="Turnbaugh P.J."/>
            <person name="Balskus E.P."/>
        </authorList>
    </citation>
    <scope>NUCLEOTIDE SEQUENCE [LARGE SCALE GENOMIC DNA]</scope>
    <source>
        <strain evidence="4 5">3C</strain>
    </source>
</reference>
<dbReference type="PRINTS" id="PR00080">
    <property type="entry name" value="SDRFAMILY"/>
</dbReference>
<accession>A0A369M1X9</accession>
<dbReference type="GO" id="GO:0016491">
    <property type="term" value="F:oxidoreductase activity"/>
    <property type="evidence" value="ECO:0007669"/>
    <property type="project" value="UniProtKB-KW"/>
</dbReference>
<sequence>MGARIALVTGATGGIGRAFAEQLLRDGDVDELWAVARTHEKLERLRDELGCRTVPLAADLATAEGLRAVERALEEARPTVAYPVNNAGAARMGAWDGFSVGEIERTVALNCTAVAALCRVCLPFMGRGSRILNVSSASAFQPTPYLALYAATKAFELSYSRALGAELAGSGATVCAVCPSWVDTDLLLREVNGRRVSFPGLVPPGKVAARALRDARRGRALSVFPLYAKYLHVAAKVVPQRLVMATWLRMLKRYGG</sequence>
<organism evidence="4 5">
    <name type="scientific">Gordonibacter pamelaeae</name>
    <dbReference type="NCBI Taxonomy" id="471189"/>
    <lineage>
        <taxon>Bacteria</taxon>
        <taxon>Bacillati</taxon>
        <taxon>Actinomycetota</taxon>
        <taxon>Coriobacteriia</taxon>
        <taxon>Eggerthellales</taxon>
        <taxon>Eggerthellaceae</taxon>
        <taxon>Gordonibacter</taxon>
    </lineage>
</organism>
<dbReference type="Pfam" id="PF00106">
    <property type="entry name" value="adh_short"/>
    <property type="match status" value="1"/>
</dbReference>
<evidence type="ECO:0000313" key="4">
    <source>
        <dbReference type="EMBL" id="RDB65751.1"/>
    </source>
</evidence>
<proteinExistence type="inferred from homology"/>
<dbReference type="RefSeq" id="WP_114568724.1">
    <property type="nucleotide sequence ID" value="NZ_CABMMS010000003.1"/>
</dbReference>
<dbReference type="PANTHER" id="PTHR44196:SF2">
    <property type="entry name" value="SHORT-CHAIN DEHYDROGENASE-RELATED"/>
    <property type="match status" value="1"/>
</dbReference>
<dbReference type="PANTHER" id="PTHR44196">
    <property type="entry name" value="DEHYDROGENASE/REDUCTASE SDR FAMILY MEMBER 7B"/>
    <property type="match status" value="1"/>
</dbReference>
<dbReference type="OrthoDB" id="3178062at2"/>
<comment type="similarity">
    <text evidence="1 3">Belongs to the short-chain dehydrogenases/reductases (SDR) family.</text>
</comment>
<evidence type="ECO:0000256" key="1">
    <source>
        <dbReference type="ARBA" id="ARBA00006484"/>
    </source>
</evidence>
<comment type="caution">
    <text evidence="4">The sequence shown here is derived from an EMBL/GenBank/DDBJ whole genome shotgun (WGS) entry which is preliminary data.</text>
</comment>
<dbReference type="Proteomes" id="UP000254000">
    <property type="component" value="Unassembled WGS sequence"/>
</dbReference>
<name>A0A369M1X9_9ACTN</name>
<dbReference type="GO" id="GO:0016020">
    <property type="term" value="C:membrane"/>
    <property type="evidence" value="ECO:0007669"/>
    <property type="project" value="TreeGrafter"/>
</dbReference>
<gene>
    <name evidence="4" type="ORF">C1877_06470</name>
</gene>
<dbReference type="GeneID" id="78359347"/>
<dbReference type="EMBL" id="PPTS01000003">
    <property type="protein sequence ID" value="RDB65751.1"/>
    <property type="molecule type" value="Genomic_DNA"/>
</dbReference>
<dbReference type="InterPro" id="IPR002347">
    <property type="entry name" value="SDR_fam"/>
</dbReference>
<keyword evidence="5" id="KW-1185">Reference proteome</keyword>
<dbReference type="AlphaFoldDB" id="A0A369M1X9"/>
<keyword evidence="2" id="KW-0560">Oxidoreductase</keyword>
<dbReference type="SUPFAM" id="SSF51735">
    <property type="entry name" value="NAD(P)-binding Rossmann-fold domains"/>
    <property type="match status" value="1"/>
</dbReference>
<evidence type="ECO:0000256" key="3">
    <source>
        <dbReference type="RuleBase" id="RU000363"/>
    </source>
</evidence>
<evidence type="ECO:0000313" key="5">
    <source>
        <dbReference type="Proteomes" id="UP000254000"/>
    </source>
</evidence>
<evidence type="ECO:0000256" key="2">
    <source>
        <dbReference type="ARBA" id="ARBA00023002"/>
    </source>
</evidence>
<dbReference type="Gene3D" id="3.40.50.720">
    <property type="entry name" value="NAD(P)-binding Rossmann-like Domain"/>
    <property type="match status" value="1"/>
</dbReference>